<proteinExistence type="predicted"/>
<evidence type="ECO:0000313" key="6">
    <source>
        <dbReference type="EMBL" id="GAA1752297.1"/>
    </source>
</evidence>
<dbReference type="SUPFAM" id="SSF50022">
    <property type="entry name" value="ISP domain"/>
    <property type="match status" value="1"/>
</dbReference>
<keyword evidence="4" id="KW-0411">Iron-sulfur</keyword>
<sequence>MSAQAHTEELVPLTVCRLDELPAVGPVKAEINGHAIAIVHAEDGAVYAIDDVCTHANVSLSEGELDGCHLECWLHGSRFDIRTGEPDCLPATVPVATYPVAIEDGDVVISIPESFVIDTES</sequence>
<keyword evidence="3" id="KW-0408">Iron</keyword>
<organism evidence="6 7">
    <name type="scientific">Nostocoides vanveenii</name>
    <dbReference type="NCBI Taxonomy" id="330835"/>
    <lineage>
        <taxon>Bacteria</taxon>
        <taxon>Bacillati</taxon>
        <taxon>Actinomycetota</taxon>
        <taxon>Actinomycetes</taxon>
        <taxon>Micrococcales</taxon>
        <taxon>Intrasporangiaceae</taxon>
        <taxon>Nostocoides</taxon>
    </lineage>
</organism>
<dbReference type="InterPro" id="IPR036922">
    <property type="entry name" value="Rieske_2Fe-2S_sf"/>
</dbReference>
<dbReference type="PANTHER" id="PTHR21496">
    <property type="entry name" value="FERREDOXIN-RELATED"/>
    <property type="match status" value="1"/>
</dbReference>
<evidence type="ECO:0000259" key="5">
    <source>
        <dbReference type="PROSITE" id="PS51296"/>
    </source>
</evidence>
<dbReference type="EMBL" id="BAAAPN010000028">
    <property type="protein sequence ID" value="GAA1752297.1"/>
    <property type="molecule type" value="Genomic_DNA"/>
</dbReference>
<dbReference type="PANTHER" id="PTHR21496:SF23">
    <property type="entry name" value="3-PHENYLPROPIONATE_CINNAMIC ACID DIOXYGENASE FERREDOXIN SUBUNIT"/>
    <property type="match status" value="1"/>
</dbReference>
<dbReference type="Pfam" id="PF00355">
    <property type="entry name" value="Rieske"/>
    <property type="match status" value="1"/>
</dbReference>
<feature type="domain" description="Rieske" evidence="5">
    <location>
        <begin position="13"/>
        <end position="109"/>
    </location>
</feature>
<comment type="caution">
    <text evidence="6">The sequence shown here is derived from an EMBL/GenBank/DDBJ whole genome shotgun (WGS) entry which is preliminary data.</text>
</comment>
<keyword evidence="1" id="KW-0001">2Fe-2S</keyword>
<keyword evidence="2" id="KW-0479">Metal-binding</keyword>
<evidence type="ECO:0000256" key="4">
    <source>
        <dbReference type="ARBA" id="ARBA00023014"/>
    </source>
</evidence>
<dbReference type="Proteomes" id="UP001501475">
    <property type="component" value="Unassembled WGS sequence"/>
</dbReference>
<protein>
    <submittedName>
        <fullName evidence="6">Non-heme iron oxygenase ferredoxin subunit</fullName>
    </submittedName>
</protein>
<name>A0ABP4WDP2_9MICO</name>
<evidence type="ECO:0000313" key="7">
    <source>
        <dbReference type="Proteomes" id="UP001501475"/>
    </source>
</evidence>
<dbReference type="CDD" id="cd03528">
    <property type="entry name" value="Rieske_RO_ferredoxin"/>
    <property type="match status" value="1"/>
</dbReference>
<dbReference type="InterPro" id="IPR017941">
    <property type="entry name" value="Rieske_2Fe-2S"/>
</dbReference>
<evidence type="ECO:0000256" key="3">
    <source>
        <dbReference type="ARBA" id="ARBA00023004"/>
    </source>
</evidence>
<evidence type="ECO:0000256" key="1">
    <source>
        <dbReference type="ARBA" id="ARBA00022714"/>
    </source>
</evidence>
<keyword evidence="7" id="KW-1185">Reference proteome</keyword>
<dbReference type="Gene3D" id="2.102.10.10">
    <property type="entry name" value="Rieske [2Fe-2S] iron-sulphur domain"/>
    <property type="match status" value="1"/>
</dbReference>
<dbReference type="RefSeq" id="WP_344063110.1">
    <property type="nucleotide sequence ID" value="NZ_BAAAPN010000028.1"/>
</dbReference>
<reference evidence="7" key="1">
    <citation type="journal article" date="2019" name="Int. J. Syst. Evol. Microbiol.">
        <title>The Global Catalogue of Microorganisms (GCM) 10K type strain sequencing project: providing services to taxonomists for standard genome sequencing and annotation.</title>
        <authorList>
            <consortium name="The Broad Institute Genomics Platform"/>
            <consortium name="The Broad Institute Genome Sequencing Center for Infectious Disease"/>
            <person name="Wu L."/>
            <person name="Ma J."/>
        </authorList>
    </citation>
    <scope>NUCLEOTIDE SEQUENCE [LARGE SCALE GENOMIC DNA]</scope>
    <source>
        <strain evidence="7">JCM 15591</strain>
    </source>
</reference>
<accession>A0ABP4WDP2</accession>
<dbReference type="PROSITE" id="PS51296">
    <property type="entry name" value="RIESKE"/>
    <property type="match status" value="1"/>
</dbReference>
<gene>
    <name evidence="6" type="ORF">GCM10009810_10470</name>
</gene>
<evidence type="ECO:0000256" key="2">
    <source>
        <dbReference type="ARBA" id="ARBA00022723"/>
    </source>
</evidence>